<organism evidence="1">
    <name type="scientific">uncultured Quadrisphaera sp</name>
    <dbReference type="NCBI Taxonomy" id="904978"/>
    <lineage>
        <taxon>Bacteria</taxon>
        <taxon>Bacillati</taxon>
        <taxon>Actinomycetota</taxon>
        <taxon>Actinomycetes</taxon>
        <taxon>Kineosporiales</taxon>
        <taxon>Kineosporiaceae</taxon>
        <taxon>Quadrisphaera</taxon>
        <taxon>environmental samples</taxon>
    </lineage>
</organism>
<gene>
    <name evidence="1" type="ORF">AVDCRST_MAG35-2166</name>
</gene>
<dbReference type="AlphaFoldDB" id="A0A6J4PRE1"/>
<evidence type="ECO:0000313" key="1">
    <source>
        <dbReference type="EMBL" id="CAA9423848.1"/>
    </source>
</evidence>
<name>A0A6J4PRE1_9ACTN</name>
<accession>A0A6J4PRE1</accession>
<sequence>MISAVSLHLVTRRHVDLMSVRSSHLCRRPGA</sequence>
<protein>
    <submittedName>
        <fullName evidence="1">Uncharacterized protein</fullName>
    </submittedName>
</protein>
<proteinExistence type="predicted"/>
<dbReference type="EMBL" id="CADCUY010000456">
    <property type="protein sequence ID" value="CAA9423848.1"/>
    <property type="molecule type" value="Genomic_DNA"/>
</dbReference>
<reference evidence="1" key="1">
    <citation type="submission" date="2020-02" db="EMBL/GenBank/DDBJ databases">
        <authorList>
            <person name="Meier V. D."/>
        </authorList>
    </citation>
    <scope>NUCLEOTIDE SEQUENCE</scope>
    <source>
        <strain evidence="1">AVDCRST_MAG35</strain>
    </source>
</reference>